<protein>
    <submittedName>
        <fullName evidence="2">Uncharacterized protein</fullName>
    </submittedName>
</protein>
<evidence type="ECO:0000313" key="3">
    <source>
        <dbReference type="Proteomes" id="UP000807353"/>
    </source>
</evidence>
<dbReference type="OrthoDB" id="3215163at2759"/>
<dbReference type="Proteomes" id="UP000807353">
    <property type="component" value="Unassembled WGS sequence"/>
</dbReference>
<name>A0A9P5YDZ5_9AGAR</name>
<gene>
    <name evidence="2" type="ORF">BDZ94DRAFT_1304524</name>
</gene>
<evidence type="ECO:0000313" key="2">
    <source>
        <dbReference type="EMBL" id="KAF9468242.1"/>
    </source>
</evidence>
<dbReference type="EMBL" id="MU150233">
    <property type="protein sequence ID" value="KAF9468242.1"/>
    <property type="molecule type" value="Genomic_DNA"/>
</dbReference>
<reference evidence="2" key="1">
    <citation type="submission" date="2020-11" db="EMBL/GenBank/DDBJ databases">
        <authorList>
            <consortium name="DOE Joint Genome Institute"/>
            <person name="Ahrendt S."/>
            <person name="Riley R."/>
            <person name="Andreopoulos W."/>
            <person name="Labutti K."/>
            <person name="Pangilinan J."/>
            <person name="Ruiz-Duenas F.J."/>
            <person name="Barrasa J.M."/>
            <person name="Sanchez-Garcia M."/>
            <person name="Camarero S."/>
            <person name="Miyauchi S."/>
            <person name="Serrano A."/>
            <person name="Linde D."/>
            <person name="Babiker R."/>
            <person name="Drula E."/>
            <person name="Ayuso-Fernandez I."/>
            <person name="Pacheco R."/>
            <person name="Padilla G."/>
            <person name="Ferreira P."/>
            <person name="Barriuso J."/>
            <person name="Kellner H."/>
            <person name="Castanera R."/>
            <person name="Alfaro M."/>
            <person name="Ramirez L."/>
            <person name="Pisabarro A.G."/>
            <person name="Kuo A."/>
            <person name="Tritt A."/>
            <person name="Lipzen A."/>
            <person name="He G."/>
            <person name="Yan M."/>
            <person name="Ng V."/>
            <person name="Cullen D."/>
            <person name="Martin F."/>
            <person name="Rosso M.-N."/>
            <person name="Henrissat B."/>
            <person name="Hibbett D."/>
            <person name="Martinez A.T."/>
            <person name="Grigoriev I.V."/>
        </authorList>
    </citation>
    <scope>NUCLEOTIDE SEQUENCE</scope>
    <source>
        <strain evidence="2">CBS 247.69</strain>
    </source>
</reference>
<organism evidence="2 3">
    <name type="scientific">Collybia nuda</name>
    <dbReference type="NCBI Taxonomy" id="64659"/>
    <lineage>
        <taxon>Eukaryota</taxon>
        <taxon>Fungi</taxon>
        <taxon>Dikarya</taxon>
        <taxon>Basidiomycota</taxon>
        <taxon>Agaricomycotina</taxon>
        <taxon>Agaricomycetes</taxon>
        <taxon>Agaricomycetidae</taxon>
        <taxon>Agaricales</taxon>
        <taxon>Tricholomatineae</taxon>
        <taxon>Clitocybaceae</taxon>
        <taxon>Collybia</taxon>
    </lineage>
</organism>
<comment type="caution">
    <text evidence="2">The sequence shown here is derived from an EMBL/GenBank/DDBJ whole genome shotgun (WGS) entry which is preliminary data.</text>
</comment>
<feature type="region of interest" description="Disordered" evidence="1">
    <location>
        <begin position="1"/>
        <end position="59"/>
    </location>
</feature>
<proteinExistence type="predicted"/>
<feature type="region of interest" description="Disordered" evidence="1">
    <location>
        <begin position="90"/>
        <end position="131"/>
    </location>
</feature>
<accession>A0A9P5YDZ5</accession>
<evidence type="ECO:0000256" key="1">
    <source>
        <dbReference type="SAM" id="MobiDB-lite"/>
    </source>
</evidence>
<sequence>MPPRKRQRMAGPEGFSKPLTTPVKVNTPTFVSGFGTSTMEPNSRPLSASKTAKPLSTSRVPPAFESFLESSSKPKSVVAKKPVVRLKPPSLPDLKIRTRPNYGLHNEPKSLRRRIQPPSLAPVNPEGINTNITPMRKVTLPFFGQPPVTPSKPTMKLNAIAPPRLPTPTARESMLPISKTTIARATDLTTDQGTAELASIFLRDQHPDIFNPAHHPDDMNGFWMGMSPEKEGKNTKGKGKEKFKRNGLAAQASALFARSHTALALWHKEIELKLSSHSVQPDLRARIVKILDMPLGPSPGSPSKPKTSTLSASTSPGVAYCQILSINPTKSTNKAHLQPRKKNNQHHLIVLSFPSSAPSRTGNIRSRLHVRNPEDFVEGGELHVWEPWQEVALNDKESSQKEEEVGMSITTFPLLPSSFPFSPSPARTPIPVETHVASIALLCSRFRILRSD</sequence>
<dbReference type="AlphaFoldDB" id="A0A9P5YDZ5"/>
<keyword evidence="3" id="KW-1185">Reference proteome</keyword>
<feature type="compositionally biased region" description="Polar residues" evidence="1">
    <location>
        <begin position="23"/>
        <end position="59"/>
    </location>
</feature>
<feature type="region of interest" description="Disordered" evidence="1">
    <location>
        <begin position="149"/>
        <end position="171"/>
    </location>
</feature>